<accession>A0A1L3GT35</accession>
<evidence type="ECO:0000313" key="2">
    <source>
        <dbReference type="EMBL" id="APG29091.1"/>
    </source>
</evidence>
<sequence>MHTGSNDSPSTVQPLRILAFGDSLVAGFALSRKAGFTVQLEKALIAAGFTAEVINAGIPGDTSAGGRSRLGQALDLQPDLVLLEFGANDNLLGVPPTELETNLEEIILRLRESGIPVLLTGIKPLRNLGTDYQAEFSEVFSRLADKHQVPFYADFLDGVAGRPELNKADGIHPNPKGVKEIVRRLSPLVIETLKGLAKARP</sequence>
<dbReference type="KEGG" id="pef:A7E78_09495"/>
<dbReference type="SUPFAM" id="SSF52266">
    <property type="entry name" value="SGNH hydrolase"/>
    <property type="match status" value="1"/>
</dbReference>
<feature type="domain" description="SGNH hydrolase-type esterase" evidence="1">
    <location>
        <begin position="19"/>
        <end position="177"/>
    </location>
</feature>
<dbReference type="InterPro" id="IPR051532">
    <property type="entry name" value="Ester_Hydrolysis_Enzymes"/>
</dbReference>
<dbReference type="InterPro" id="IPR036514">
    <property type="entry name" value="SGNH_hydro_sf"/>
</dbReference>
<dbReference type="Proteomes" id="UP000182517">
    <property type="component" value="Chromosome"/>
</dbReference>
<gene>
    <name evidence="2" type="ORF">A7E78_09495</name>
</gene>
<dbReference type="OrthoDB" id="9786188at2"/>
<dbReference type="Gene3D" id="3.40.50.1110">
    <property type="entry name" value="SGNH hydrolase"/>
    <property type="match status" value="1"/>
</dbReference>
<evidence type="ECO:0000313" key="3">
    <source>
        <dbReference type="Proteomes" id="UP000182517"/>
    </source>
</evidence>
<dbReference type="InterPro" id="IPR013830">
    <property type="entry name" value="SGNH_hydro"/>
</dbReference>
<protein>
    <recommendedName>
        <fullName evidence="1">SGNH hydrolase-type esterase domain-containing protein</fullName>
    </recommendedName>
</protein>
<dbReference type="GO" id="GO:0004622">
    <property type="term" value="F:phosphatidylcholine lysophospholipase activity"/>
    <property type="evidence" value="ECO:0007669"/>
    <property type="project" value="TreeGrafter"/>
</dbReference>
<name>A0A1L3GT35_9BACT</name>
<dbReference type="CDD" id="cd01822">
    <property type="entry name" value="Lysophospholipase_L1_like"/>
    <property type="match status" value="1"/>
</dbReference>
<dbReference type="STRING" id="1842532.A7E78_09495"/>
<dbReference type="PANTHER" id="PTHR30383:SF24">
    <property type="entry name" value="THIOESTERASE 1_PROTEASE 1_LYSOPHOSPHOLIPASE L1"/>
    <property type="match status" value="1"/>
</dbReference>
<proteinExistence type="predicted"/>
<dbReference type="AlphaFoldDB" id="A0A1L3GT35"/>
<dbReference type="EMBL" id="CP015519">
    <property type="protein sequence ID" value="APG29091.1"/>
    <property type="molecule type" value="Genomic_DNA"/>
</dbReference>
<dbReference type="Pfam" id="PF13472">
    <property type="entry name" value="Lipase_GDSL_2"/>
    <property type="match status" value="1"/>
</dbReference>
<dbReference type="PANTHER" id="PTHR30383">
    <property type="entry name" value="THIOESTERASE 1/PROTEASE 1/LYSOPHOSPHOLIPASE L1"/>
    <property type="match status" value="1"/>
</dbReference>
<reference evidence="2 3" key="1">
    <citation type="journal article" date="2017" name="Genome Announc.">
        <title>Complete Genome Sequences of Two Acetylene-Fermenting Pelobacter acetylenicus Strains.</title>
        <authorList>
            <person name="Sutton J.M."/>
            <person name="Baesman S.M."/>
            <person name="Fierst J.L."/>
            <person name="Poret-Peterson A.T."/>
            <person name="Oremland R.S."/>
            <person name="Dunlap D.S."/>
            <person name="Akob D.M."/>
        </authorList>
    </citation>
    <scope>NUCLEOTIDE SEQUENCE [LARGE SCALE GENOMIC DNA]</scope>
    <source>
        <strain evidence="2 3">SFB93</strain>
    </source>
</reference>
<organism evidence="2 3">
    <name type="scientific">Syntrophotalea acetylenivorans</name>
    <dbReference type="NCBI Taxonomy" id="1842532"/>
    <lineage>
        <taxon>Bacteria</taxon>
        <taxon>Pseudomonadati</taxon>
        <taxon>Thermodesulfobacteriota</taxon>
        <taxon>Desulfuromonadia</taxon>
        <taxon>Desulfuromonadales</taxon>
        <taxon>Syntrophotaleaceae</taxon>
        <taxon>Syntrophotalea</taxon>
    </lineage>
</organism>
<keyword evidence="3" id="KW-1185">Reference proteome</keyword>
<evidence type="ECO:0000259" key="1">
    <source>
        <dbReference type="Pfam" id="PF13472"/>
    </source>
</evidence>